<proteinExistence type="predicted"/>
<dbReference type="AlphaFoldDB" id="A0AA39YIE1"/>
<feature type="chain" id="PRO_5041261028" evidence="2">
    <location>
        <begin position="20"/>
        <end position="199"/>
    </location>
</feature>
<dbReference type="Proteomes" id="UP001174936">
    <property type="component" value="Unassembled WGS sequence"/>
</dbReference>
<sequence>MRSSPFLLTFAATATPILANTISSRQEEKTPLNDIDTLCMANFSGDPKTIICMKDGTSTTFSTRVTSYLRNSDDAMCCEADNICMLSGMGVAACYDPKDKRAGIAQDGGVCEMNAAGDACDWTGLKKESPHSHFTTKGVTTVRSVRNGQAVLEGGGSSSGSGNGGGGGSTGAGKSGASGLETSGLWALALVGACALLFA</sequence>
<accession>A0AA39YIE1</accession>
<protein>
    <submittedName>
        <fullName evidence="3">Uncharacterized protein</fullName>
    </submittedName>
</protein>
<dbReference type="EMBL" id="JAULSV010000002">
    <property type="protein sequence ID" value="KAK0653163.1"/>
    <property type="molecule type" value="Genomic_DNA"/>
</dbReference>
<evidence type="ECO:0000313" key="3">
    <source>
        <dbReference type="EMBL" id="KAK0653163.1"/>
    </source>
</evidence>
<gene>
    <name evidence="3" type="ORF">B0T16DRAFT_490868</name>
</gene>
<reference evidence="3" key="1">
    <citation type="submission" date="2023-06" db="EMBL/GenBank/DDBJ databases">
        <title>Genome-scale phylogeny and comparative genomics of the fungal order Sordariales.</title>
        <authorList>
            <consortium name="Lawrence Berkeley National Laboratory"/>
            <person name="Hensen N."/>
            <person name="Bonometti L."/>
            <person name="Westerberg I."/>
            <person name="Brannstrom I.O."/>
            <person name="Guillou S."/>
            <person name="Cros-Aarteil S."/>
            <person name="Calhoun S."/>
            <person name="Haridas S."/>
            <person name="Kuo A."/>
            <person name="Mondo S."/>
            <person name="Pangilinan J."/>
            <person name="Riley R."/>
            <person name="Labutti K."/>
            <person name="Andreopoulos B."/>
            <person name="Lipzen A."/>
            <person name="Chen C."/>
            <person name="Yanf M."/>
            <person name="Daum C."/>
            <person name="Ng V."/>
            <person name="Clum A."/>
            <person name="Steindorff A."/>
            <person name="Ohm R."/>
            <person name="Martin F."/>
            <person name="Silar P."/>
            <person name="Natvig D."/>
            <person name="Lalanne C."/>
            <person name="Gautier V."/>
            <person name="Ament-Velasquez S.L."/>
            <person name="Kruys A."/>
            <person name="Hutchinson M.I."/>
            <person name="Powell A.J."/>
            <person name="Barry K."/>
            <person name="Miller A.N."/>
            <person name="Grigoriev I.V."/>
            <person name="Debuchy R."/>
            <person name="Gladieux P."/>
            <person name="Thoren M.H."/>
            <person name="Johannesson H."/>
        </authorList>
    </citation>
    <scope>NUCLEOTIDE SEQUENCE</scope>
    <source>
        <strain evidence="3">SMH2532-1</strain>
    </source>
</reference>
<feature type="region of interest" description="Disordered" evidence="1">
    <location>
        <begin position="150"/>
        <end position="174"/>
    </location>
</feature>
<organism evidence="3 4">
    <name type="scientific">Cercophora newfieldiana</name>
    <dbReference type="NCBI Taxonomy" id="92897"/>
    <lineage>
        <taxon>Eukaryota</taxon>
        <taxon>Fungi</taxon>
        <taxon>Dikarya</taxon>
        <taxon>Ascomycota</taxon>
        <taxon>Pezizomycotina</taxon>
        <taxon>Sordariomycetes</taxon>
        <taxon>Sordariomycetidae</taxon>
        <taxon>Sordariales</taxon>
        <taxon>Lasiosphaeriaceae</taxon>
        <taxon>Cercophora</taxon>
    </lineage>
</organism>
<keyword evidence="2" id="KW-0732">Signal</keyword>
<evidence type="ECO:0000256" key="1">
    <source>
        <dbReference type="SAM" id="MobiDB-lite"/>
    </source>
</evidence>
<evidence type="ECO:0000313" key="4">
    <source>
        <dbReference type="Proteomes" id="UP001174936"/>
    </source>
</evidence>
<feature type="signal peptide" evidence="2">
    <location>
        <begin position="1"/>
        <end position="19"/>
    </location>
</feature>
<feature type="compositionally biased region" description="Gly residues" evidence="1">
    <location>
        <begin position="153"/>
        <end position="174"/>
    </location>
</feature>
<evidence type="ECO:0000256" key="2">
    <source>
        <dbReference type="SAM" id="SignalP"/>
    </source>
</evidence>
<keyword evidence="4" id="KW-1185">Reference proteome</keyword>
<name>A0AA39YIE1_9PEZI</name>
<comment type="caution">
    <text evidence="3">The sequence shown here is derived from an EMBL/GenBank/DDBJ whole genome shotgun (WGS) entry which is preliminary data.</text>
</comment>